<reference evidence="9 10" key="1">
    <citation type="journal article" date="2009" name="Science">
        <title>Green evolution and dynamic adaptations revealed by genomes of the marine picoeukaryotes Micromonas.</title>
        <authorList>
            <person name="Worden A.Z."/>
            <person name="Lee J.H."/>
            <person name="Mock T."/>
            <person name="Rouze P."/>
            <person name="Simmons M.P."/>
            <person name="Aerts A.L."/>
            <person name="Allen A.E."/>
            <person name="Cuvelier M.L."/>
            <person name="Derelle E."/>
            <person name="Everett M.V."/>
            <person name="Foulon E."/>
            <person name="Grimwood J."/>
            <person name="Gundlach H."/>
            <person name="Henrissat B."/>
            <person name="Napoli C."/>
            <person name="McDonald S.M."/>
            <person name="Parker M.S."/>
            <person name="Rombauts S."/>
            <person name="Salamov A."/>
            <person name="Von Dassow P."/>
            <person name="Badger J.H."/>
            <person name="Coutinho P.M."/>
            <person name="Demir E."/>
            <person name="Dubchak I."/>
            <person name="Gentemann C."/>
            <person name="Eikrem W."/>
            <person name="Gready J.E."/>
            <person name="John U."/>
            <person name="Lanier W."/>
            <person name="Lindquist E.A."/>
            <person name="Lucas S."/>
            <person name="Mayer K.F."/>
            <person name="Moreau H."/>
            <person name="Not F."/>
            <person name="Otillar R."/>
            <person name="Panaud O."/>
            <person name="Pangilinan J."/>
            <person name="Paulsen I."/>
            <person name="Piegu B."/>
            <person name="Poliakov A."/>
            <person name="Robbens S."/>
            <person name="Schmutz J."/>
            <person name="Toulza E."/>
            <person name="Wyss T."/>
            <person name="Zelensky A."/>
            <person name="Zhou K."/>
            <person name="Armbrust E.V."/>
            <person name="Bhattacharya D."/>
            <person name="Goodenough U.W."/>
            <person name="Van de Peer Y."/>
            <person name="Grigoriev I.V."/>
        </authorList>
    </citation>
    <scope>NUCLEOTIDE SEQUENCE [LARGE SCALE GENOMIC DNA]</scope>
    <source>
        <strain evidence="10">RCC299 / NOUM17</strain>
    </source>
</reference>
<keyword evidence="4 5" id="KW-0443">Lipid metabolism</keyword>
<dbReference type="KEGG" id="mis:MICPUN_50801"/>
<name>C1EIE2_MICCC</name>
<dbReference type="InParanoid" id="C1EIE2"/>
<keyword evidence="2 5" id="KW-0378">Hydrolase</keyword>
<dbReference type="GO" id="GO:0016042">
    <property type="term" value="P:lipid catabolic process"/>
    <property type="evidence" value="ECO:0007669"/>
    <property type="project" value="UniProtKB-UniRule"/>
</dbReference>
<keyword evidence="10" id="KW-1185">Reference proteome</keyword>
<feature type="active site" description="Proton acceptor" evidence="5">
    <location>
        <position position="270"/>
    </location>
</feature>
<dbReference type="InterPro" id="IPR001423">
    <property type="entry name" value="LysoPLipase_patatin_CS"/>
</dbReference>
<dbReference type="EC" id="3.1.1.-" evidence="6"/>
<organism evidence="9 10">
    <name type="scientific">Micromonas commoda (strain RCC299 / NOUM17 / CCMP2709)</name>
    <name type="common">Picoplanktonic green alga</name>
    <dbReference type="NCBI Taxonomy" id="296587"/>
    <lineage>
        <taxon>Eukaryota</taxon>
        <taxon>Viridiplantae</taxon>
        <taxon>Chlorophyta</taxon>
        <taxon>Mamiellophyceae</taxon>
        <taxon>Mamiellales</taxon>
        <taxon>Mamiellaceae</taxon>
        <taxon>Micromonas</taxon>
    </lineage>
</organism>
<dbReference type="PANTHER" id="PTHR14226:SF29">
    <property type="entry name" value="NEUROPATHY TARGET ESTERASE SWS"/>
    <property type="match status" value="1"/>
</dbReference>
<dbReference type="eggNOG" id="KOG2968">
    <property type="taxonomic scope" value="Eukaryota"/>
</dbReference>
<dbReference type="EMBL" id="CP001333">
    <property type="protein sequence ID" value="ACO67843.1"/>
    <property type="molecule type" value="Genomic_DNA"/>
</dbReference>
<feature type="active site" description="Nucleophile" evidence="5">
    <location>
        <position position="80"/>
    </location>
</feature>
<feature type="compositionally biased region" description="Low complexity" evidence="7">
    <location>
        <begin position="566"/>
        <end position="576"/>
    </location>
</feature>
<evidence type="ECO:0000256" key="4">
    <source>
        <dbReference type="ARBA" id="ARBA00023098"/>
    </source>
</evidence>
<keyword evidence="3 5" id="KW-0442">Lipid degradation</keyword>
<dbReference type="GO" id="GO:0046470">
    <property type="term" value="P:phosphatidylcholine metabolic process"/>
    <property type="evidence" value="ECO:0007669"/>
    <property type="project" value="InterPro"/>
</dbReference>
<sequence>MPAGTRPWLEAFSVHRHHHIARAPAHGLAPAHAARLARSLRRQSVGLVLAGGGARGFAHVGVLMALEEEGVPVDLLGGTSMGSFVGGLYAKEPTALLTRIIARRLAVHMSSTWNQLMDLTVPVVSYFSGFRMNKVLEPLFRGAKIEDCWLPFFCMTLDLVSCVPIVHRNGTLWRYVRASMALVGFLPPLCDWAPRERAGAQGTDPSSPRSSMDQPGGALQTVNSTGGNGSSPINSVSTSGDAGNKSGQSRDRRLSGLGRQEPGRLHVLVDGGYVNNCPTDVMRAMGARIIVAVDVSGHGLPESRMKPWGDALSGFTLIMKSWLPQWLGGGPSCPTMAAMQSHLPYITDYANAARRWRTVDVMVRPAVADIPILAFNRYAEVVRAGHEAGLRAIRAWKVANPDALPILDDGMWRPSNAGGGGGGGGLGGMTLREVGSKGRLASVAPGGGVGIGARLPSTETLVRGGGLLGASSSYGGGMGGNSSGDLVARGFDSEMVEAMERDPFGDGRSNSAMDDPTRERILPDDYVERHAIRRASAERTERAAREAAILLKDADARRAEARRMEAASAGSPSPGGESPGRPPARWTGDTLHDDGDDDGEGGNGGPGERSDVNAHPDPGRRRTEQWLTRVGSAPREFLTPDQPRVRRRGGFG</sequence>
<evidence type="ECO:0000313" key="10">
    <source>
        <dbReference type="Proteomes" id="UP000002009"/>
    </source>
</evidence>
<dbReference type="Pfam" id="PF01734">
    <property type="entry name" value="Patatin"/>
    <property type="match status" value="1"/>
</dbReference>
<evidence type="ECO:0000256" key="7">
    <source>
        <dbReference type="SAM" id="MobiDB-lite"/>
    </source>
</evidence>
<protein>
    <recommendedName>
        <fullName evidence="6">Patatin</fullName>
        <ecNumber evidence="6">3.1.1.-</ecNumber>
    </recommendedName>
</protein>
<dbReference type="Gene3D" id="3.40.1090.10">
    <property type="entry name" value="Cytosolic phospholipase A2 catalytic domain"/>
    <property type="match status" value="2"/>
</dbReference>
<gene>
    <name evidence="9" type="ORF">MICPUN_50801</name>
</gene>
<dbReference type="OrthoDB" id="421051at2759"/>
<dbReference type="STRING" id="296587.C1EIE2"/>
<feature type="domain" description="PNPLA" evidence="8">
    <location>
        <begin position="47"/>
        <end position="283"/>
    </location>
</feature>
<evidence type="ECO:0000256" key="1">
    <source>
        <dbReference type="ARBA" id="ARBA00006636"/>
    </source>
</evidence>
<feature type="compositionally biased region" description="Polar residues" evidence="7">
    <location>
        <begin position="203"/>
        <end position="213"/>
    </location>
</feature>
<accession>C1EIE2</accession>
<feature type="compositionally biased region" description="Basic and acidic residues" evidence="7">
    <location>
        <begin position="608"/>
        <end position="624"/>
    </location>
</feature>
<feature type="region of interest" description="Disordered" evidence="7">
    <location>
        <begin position="196"/>
        <end position="259"/>
    </location>
</feature>
<evidence type="ECO:0000256" key="2">
    <source>
        <dbReference type="ARBA" id="ARBA00022801"/>
    </source>
</evidence>
<feature type="compositionally biased region" description="Polar residues" evidence="7">
    <location>
        <begin position="220"/>
        <end position="247"/>
    </location>
</feature>
<dbReference type="AlphaFoldDB" id="C1EIE2"/>
<dbReference type="InterPro" id="IPR002641">
    <property type="entry name" value="PNPLA_dom"/>
</dbReference>
<evidence type="ECO:0000256" key="3">
    <source>
        <dbReference type="ARBA" id="ARBA00022963"/>
    </source>
</evidence>
<dbReference type="GeneID" id="8249341"/>
<dbReference type="InterPro" id="IPR050301">
    <property type="entry name" value="NTE"/>
</dbReference>
<comment type="function">
    <text evidence="6">Lipolytic acyl hydrolase (LAH).</text>
</comment>
<evidence type="ECO:0000256" key="5">
    <source>
        <dbReference type="PROSITE-ProRule" id="PRU01161"/>
    </source>
</evidence>
<proteinExistence type="inferred from homology"/>
<evidence type="ECO:0000259" key="8">
    <source>
        <dbReference type="PROSITE" id="PS51635"/>
    </source>
</evidence>
<dbReference type="PROSITE" id="PS01237">
    <property type="entry name" value="UPF0028"/>
    <property type="match status" value="1"/>
</dbReference>
<feature type="short sequence motif" description="GXSXG" evidence="5">
    <location>
        <begin position="78"/>
        <end position="82"/>
    </location>
</feature>
<feature type="region of interest" description="Disordered" evidence="7">
    <location>
        <begin position="560"/>
        <end position="652"/>
    </location>
</feature>
<feature type="short sequence motif" description="DGA/G" evidence="5">
    <location>
        <begin position="270"/>
        <end position="272"/>
    </location>
</feature>
<dbReference type="GO" id="GO:0004622">
    <property type="term" value="F:phosphatidylcholine lysophospholipase activity"/>
    <property type="evidence" value="ECO:0007669"/>
    <property type="project" value="InterPro"/>
</dbReference>
<dbReference type="InterPro" id="IPR016035">
    <property type="entry name" value="Acyl_Trfase/lysoPLipase"/>
</dbReference>
<dbReference type="Proteomes" id="UP000002009">
    <property type="component" value="Chromosome 15"/>
</dbReference>
<comment type="similarity">
    <text evidence="1">Belongs to the NTE family.</text>
</comment>
<comment type="similarity">
    <text evidence="6">Belongs to the patatin family.</text>
</comment>
<evidence type="ECO:0000313" key="9">
    <source>
        <dbReference type="EMBL" id="ACO67843.1"/>
    </source>
</evidence>
<evidence type="ECO:0000256" key="6">
    <source>
        <dbReference type="RuleBase" id="RU361262"/>
    </source>
</evidence>
<dbReference type="PANTHER" id="PTHR14226">
    <property type="entry name" value="NEUROPATHY TARGET ESTERASE/SWISS CHEESE D.MELANOGASTER"/>
    <property type="match status" value="1"/>
</dbReference>
<dbReference type="SUPFAM" id="SSF52151">
    <property type="entry name" value="FabD/lysophospholipase-like"/>
    <property type="match status" value="1"/>
</dbReference>
<dbReference type="RefSeq" id="XP_002506585.1">
    <property type="nucleotide sequence ID" value="XM_002506539.1"/>
</dbReference>
<dbReference type="GO" id="GO:0005783">
    <property type="term" value="C:endoplasmic reticulum"/>
    <property type="evidence" value="ECO:0007669"/>
    <property type="project" value="TreeGrafter"/>
</dbReference>
<dbReference type="PROSITE" id="PS51635">
    <property type="entry name" value="PNPLA"/>
    <property type="match status" value="1"/>
</dbReference>
<comment type="domain">
    <text evidence="6">The nitrogen atoms of the two glycine residues in the GGXR motif define the oxyanion hole, and stabilize the oxyanion that forms during the nucleophilic attack by the catalytic serine during substrate cleavage.</text>
</comment>
<feature type="short sequence motif" description="GXGXXG" evidence="5">
    <location>
        <begin position="51"/>
        <end position="56"/>
    </location>
</feature>